<proteinExistence type="predicted"/>
<dbReference type="RefSeq" id="WP_127195040.1">
    <property type="nucleotide sequence ID" value="NZ_RZNY01000047.1"/>
</dbReference>
<organism evidence="2 3">
    <name type="scientific">Paenibacillus anaericanus</name>
    <dbReference type="NCBI Taxonomy" id="170367"/>
    <lineage>
        <taxon>Bacteria</taxon>
        <taxon>Bacillati</taxon>
        <taxon>Bacillota</taxon>
        <taxon>Bacilli</taxon>
        <taxon>Bacillales</taxon>
        <taxon>Paenibacillaceae</taxon>
        <taxon>Paenibacillus</taxon>
    </lineage>
</organism>
<evidence type="ECO:0000313" key="3">
    <source>
        <dbReference type="Proteomes" id="UP000279446"/>
    </source>
</evidence>
<dbReference type="EMBL" id="RZNY01000047">
    <property type="protein sequence ID" value="RUT39338.1"/>
    <property type="molecule type" value="Genomic_DNA"/>
</dbReference>
<protein>
    <submittedName>
        <fullName evidence="2">DUF5071 domain-containing protein</fullName>
    </submittedName>
</protein>
<accession>A0A3S1DJ66</accession>
<comment type="caution">
    <text evidence="2">The sequence shown here is derived from an EMBL/GenBank/DDBJ whole genome shotgun (WGS) entry which is preliminary data.</text>
</comment>
<feature type="domain" description="DUF5071" evidence="1">
    <location>
        <begin position="13"/>
        <end position="102"/>
    </location>
</feature>
<dbReference type="Gene3D" id="1.25.40.750">
    <property type="entry name" value="Domain of unknown function DUF5071"/>
    <property type="match status" value="1"/>
</dbReference>
<dbReference type="OrthoDB" id="1846249at2"/>
<dbReference type="Pfam" id="PF16804">
    <property type="entry name" value="DUF5071"/>
    <property type="match status" value="1"/>
</dbReference>
<keyword evidence="3" id="KW-1185">Reference proteome</keyword>
<dbReference type="InterPro" id="IPR038692">
    <property type="entry name" value="Cthe_2751_sf"/>
</dbReference>
<gene>
    <name evidence="2" type="ORF">EJP82_26345</name>
</gene>
<dbReference type="AlphaFoldDB" id="A0A3S1DJ66"/>
<dbReference type="Proteomes" id="UP000279446">
    <property type="component" value="Unassembled WGS sequence"/>
</dbReference>
<reference evidence="2 3" key="1">
    <citation type="submission" date="2018-12" db="EMBL/GenBank/DDBJ databases">
        <authorList>
            <person name="Sun L."/>
            <person name="Chen Z."/>
        </authorList>
    </citation>
    <scope>NUCLEOTIDE SEQUENCE [LARGE SCALE GENOMIC DNA]</scope>
    <source>
        <strain evidence="2 3">DSM 15890</strain>
    </source>
</reference>
<dbReference type="InterPro" id="IPR031837">
    <property type="entry name" value="DUF5071"/>
</dbReference>
<sequence length="111" mass="13042">MKHKEKLVDSLITKSSKDQWHNAVKIIGKLDYSDQVQMVPQMLFLLQDVNWPGAVEATKIMESITPEELKPHIIRALVEANEENDTIWIAWIKEFIEKNILLEQFEDYNTF</sequence>
<evidence type="ECO:0000259" key="1">
    <source>
        <dbReference type="Pfam" id="PF16804"/>
    </source>
</evidence>
<name>A0A3S1DJ66_9BACL</name>
<evidence type="ECO:0000313" key="2">
    <source>
        <dbReference type="EMBL" id="RUT39338.1"/>
    </source>
</evidence>